<evidence type="ECO:0000256" key="5">
    <source>
        <dbReference type="ARBA" id="ARBA00023203"/>
    </source>
</evidence>
<keyword evidence="7" id="KW-0175">Coiled coil</keyword>
<feature type="domain" description="Myosin motor" evidence="10">
    <location>
        <begin position="80"/>
        <end position="847"/>
    </location>
</feature>
<keyword evidence="3 6" id="KW-0518">Myosin</keyword>
<dbReference type="PRINTS" id="PR00193">
    <property type="entry name" value="MYOSINHEAVY"/>
</dbReference>
<keyword evidence="2 6" id="KW-0067">ATP-binding</keyword>
<evidence type="ECO:0000313" key="11">
    <source>
        <dbReference type="EMBL" id="KNC53121.1"/>
    </source>
</evidence>
<dbReference type="InterPro" id="IPR027417">
    <property type="entry name" value="P-loop_NTPase"/>
</dbReference>
<dbReference type="InterPro" id="IPR036961">
    <property type="entry name" value="Kinesin_motor_dom_sf"/>
</dbReference>
<evidence type="ECO:0000256" key="6">
    <source>
        <dbReference type="PROSITE-ProRule" id="PRU00782"/>
    </source>
</evidence>
<dbReference type="EMBL" id="GL349478">
    <property type="protein sequence ID" value="KNC53121.1"/>
    <property type="molecule type" value="Genomic_DNA"/>
</dbReference>
<keyword evidence="12" id="KW-1185">Reference proteome</keyword>
<dbReference type="CDD" id="cd00124">
    <property type="entry name" value="MYSc"/>
    <property type="match status" value="1"/>
</dbReference>
<dbReference type="PROSITE" id="PS50245">
    <property type="entry name" value="CAP_GLY_2"/>
    <property type="match status" value="2"/>
</dbReference>
<dbReference type="eggNOG" id="KOG4568">
    <property type="taxonomic scope" value="Eukaryota"/>
</dbReference>
<evidence type="ECO:0000259" key="10">
    <source>
        <dbReference type="PROSITE" id="PS51456"/>
    </source>
</evidence>
<organism evidence="11 12">
    <name type="scientific">Thecamonas trahens ATCC 50062</name>
    <dbReference type="NCBI Taxonomy" id="461836"/>
    <lineage>
        <taxon>Eukaryota</taxon>
        <taxon>Apusozoa</taxon>
        <taxon>Apusomonadida</taxon>
        <taxon>Apusomonadidae</taxon>
        <taxon>Thecamonas</taxon>
    </lineage>
</organism>
<dbReference type="Gene3D" id="1.20.58.530">
    <property type="match status" value="1"/>
</dbReference>
<dbReference type="SMART" id="SM01052">
    <property type="entry name" value="CAP_GLY"/>
    <property type="match status" value="2"/>
</dbReference>
<dbReference type="GO" id="GO:0005737">
    <property type="term" value="C:cytoplasm"/>
    <property type="evidence" value="ECO:0007669"/>
    <property type="project" value="TreeGrafter"/>
</dbReference>
<comment type="caution">
    <text evidence="6">Lacks conserved residue(s) required for the propagation of feature annotation.</text>
</comment>
<feature type="domain" description="CAP-Gly" evidence="9">
    <location>
        <begin position="1258"/>
        <end position="1293"/>
    </location>
</feature>
<dbReference type="OrthoDB" id="6108017at2759"/>
<reference evidence="11 12" key="1">
    <citation type="submission" date="2010-05" db="EMBL/GenBank/DDBJ databases">
        <title>The Genome Sequence of Thecamonas trahens ATCC 50062.</title>
        <authorList>
            <consortium name="The Broad Institute Genome Sequencing Platform"/>
            <person name="Russ C."/>
            <person name="Cuomo C."/>
            <person name="Shea T."/>
            <person name="Young S.K."/>
            <person name="Zeng Q."/>
            <person name="Koehrsen M."/>
            <person name="Haas B."/>
            <person name="Borodovsky M."/>
            <person name="Guigo R."/>
            <person name="Alvarado L."/>
            <person name="Berlin A."/>
            <person name="Bochicchio J."/>
            <person name="Borenstein D."/>
            <person name="Chapman S."/>
            <person name="Chen Z."/>
            <person name="Freedman E."/>
            <person name="Gellesch M."/>
            <person name="Goldberg J."/>
            <person name="Griggs A."/>
            <person name="Gujja S."/>
            <person name="Heilman E."/>
            <person name="Heiman D."/>
            <person name="Hepburn T."/>
            <person name="Howarth C."/>
            <person name="Jen D."/>
            <person name="Larson L."/>
            <person name="Mehta T."/>
            <person name="Park D."/>
            <person name="Pearson M."/>
            <person name="Roberts A."/>
            <person name="Saif S."/>
            <person name="Shenoy N."/>
            <person name="Sisk P."/>
            <person name="Stolte C."/>
            <person name="Sykes S."/>
            <person name="Thomson T."/>
            <person name="Walk T."/>
            <person name="White J."/>
            <person name="Yandava C."/>
            <person name="Burger G."/>
            <person name="Gray M.W."/>
            <person name="Holland P.W.H."/>
            <person name="King N."/>
            <person name="Lang F.B.F."/>
            <person name="Roger A.J."/>
            <person name="Ruiz-Trillo I."/>
            <person name="Lander E."/>
            <person name="Nusbaum C."/>
        </authorList>
    </citation>
    <scope>NUCLEOTIDE SEQUENCE [LARGE SCALE GENOMIC DNA]</scope>
    <source>
        <strain evidence="11 12">ATCC 50062</strain>
    </source>
</reference>
<dbReference type="eggNOG" id="KOG4229">
    <property type="taxonomic scope" value="Eukaryota"/>
</dbReference>
<dbReference type="GO" id="GO:0003774">
    <property type="term" value="F:cytoskeletal motor activity"/>
    <property type="evidence" value="ECO:0007669"/>
    <property type="project" value="UniProtKB-UniRule"/>
</dbReference>
<dbReference type="PANTHER" id="PTHR13140:SF498">
    <property type="entry name" value="DACHS, ISOFORM E"/>
    <property type="match status" value="1"/>
</dbReference>
<evidence type="ECO:0000256" key="1">
    <source>
        <dbReference type="ARBA" id="ARBA00022741"/>
    </source>
</evidence>
<dbReference type="Pfam" id="PF00063">
    <property type="entry name" value="Myosin_head"/>
    <property type="match status" value="1"/>
</dbReference>
<evidence type="ECO:0000256" key="4">
    <source>
        <dbReference type="ARBA" id="ARBA00023175"/>
    </source>
</evidence>
<comment type="similarity">
    <text evidence="6">Belongs to the TRAFAC class myosin-kinesin ATPase superfamily. Myosin family.</text>
</comment>
<evidence type="ECO:0000256" key="7">
    <source>
        <dbReference type="SAM" id="Coils"/>
    </source>
</evidence>
<keyword evidence="1 6" id="KW-0547">Nucleotide-binding</keyword>
<feature type="region of interest" description="Disordered" evidence="8">
    <location>
        <begin position="1414"/>
        <end position="1444"/>
    </location>
</feature>
<protein>
    <submittedName>
        <fullName evidence="11">Uncharacterized protein</fullName>
    </submittedName>
</protein>
<dbReference type="Pfam" id="PF01302">
    <property type="entry name" value="CAP_GLY"/>
    <property type="match status" value="2"/>
</dbReference>
<keyword evidence="4 6" id="KW-0505">Motor protein</keyword>
<keyword evidence="5 6" id="KW-0009">Actin-binding</keyword>
<dbReference type="SUPFAM" id="SSF52540">
    <property type="entry name" value="P-loop containing nucleoside triphosphate hydrolases"/>
    <property type="match status" value="1"/>
</dbReference>
<dbReference type="STRING" id="461836.A0A0L0DM87"/>
<dbReference type="Proteomes" id="UP000054408">
    <property type="component" value="Unassembled WGS sequence"/>
</dbReference>
<name>A0A0L0DM87_THETB</name>
<evidence type="ECO:0000256" key="3">
    <source>
        <dbReference type="ARBA" id="ARBA00023123"/>
    </source>
</evidence>
<dbReference type="GO" id="GO:0005524">
    <property type="term" value="F:ATP binding"/>
    <property type="evidence" value="ECO:0007669"/>
    <property type="project" value="UniProtKB-UniRule"/>
</dbReference>
<dbReference type="GO" id="GO:0016020">
    <property type="term" value="C:membrane"/>
    <property type="evidence" value="ECO:0007669"/>
    <property type="project" value="TreeGrafter"/>
</dbReference>
<feature type="region of interest" description="Disordered" evidence="8">
    <location>
        <begin position="1469"/>
        <end position="1527"/>
    </location>
</feature>
<evidence type="ECO:0000313" key="12">
    <source>
        <dbReference type="Proteomes" id="UP000054408"/>
    </source>
</evidence>
<dbReference type="PROSITE" id="PS51456">
    <property type="entry name" value="MYOSIN_MOTOR"/>
    <property type="match status" value="1"/>
</dbReference>
<sequence length="1527" mass="166231">MSTLQIGDMCWVENLAAGKVLAVSDSMVTVAPEWGELCPTCALKPEHTPAHRPAKVNVPLGNSADAGQLAVSVMDTSNAEGRADMMELADLAVGELMYNLRLRYKAQPMQFYTYVGDILVVVNPMADMGVSGEETKATYAGLPFRDASAPPHIYAVAEAAHKALAETAAPQVIVISGESGAGKTYATNDVLDFLAYRGSGCDPAPAPGPNAGAAPSPPGAEIVAKIRAISGVIEALGNAKTSRNHNSSRFGKLVKVQFDEAGAIEGAALQTYLLEKSRIVDQQPGERNYHIFYLMFQFLDRGERSARGLSDSVADYPYLVGSHGKNAKSWQYMPSDPSAPQAGLEPMADAKRWEAFIDAVVTLNLEDDLSCVWDTLAAILHLGTLTFEEHAGSSTGFCTVSPPGVVSRIAGLLAVDADALATNLLSCEVVNMRRAYRPDKAKQTADALAKLLYASLFDVIIEHINASIKTGFTRRWIGVLDIFGFESFQSLPDKHGVPDTANRFEQLCINLTNERLQRFFYDQLIPKQLAHYADHGLDVDAIEYDDNTLCVNLIMEGRKSLFGALNNATKEAATLPAFRNNPELAERRWVETIKSTYKGGKGRLAPSTVVRKSSPDEFVGWFDDKLDSRAHTQFAVHHYAETVWYTVDGCVEKNADKIAPELVTLVSSSSAAFVAGLFDPDRLELNTSVADKFAEQLRALVSPASWNVPGHPSGMLDLAAEPFFVRCVKPICSRVPGMPRAPLSNHKVLDQLRSAGMYAVIQMRLAGYASEVDKAQFVETYTELVDDMAAFNSLSLDNQVRSICASVVASTQHDLTSESGMAPYQIGNSNLVFLKDAMNYALRDALAAARAARAAKQALALSHFAALFSMWSVRQSMPRLVQVYEQNQERLEFIRTRIEGGASEAEAKAAWDAELATRAAAMEAEYKLEHFIPLQKAAAAEPVDKLDAAIANMLKDEPAGEARAALEARRKALKASAKAVNAALAALEADVYNAEAETAAADAIADLDAVVLAEEAAYAEDVKRREAAAAAAAEAAYIATHVTSVETAANAVPFAKVKAALTAFGKRHANILGKRENLESALHAHGASLDDARAALEARLDELRASPHSDEVQAGVATALSALEVLVGGVHEFLRLMEERVAMAAAAEEAKERKREARRRKREAREARKRKLLEARQAMLSAQERVAAERAAERKRQEEAKKRAVKLLKKKQKRRLRWFETASVAMDGLRVLFHHAEATVRYLGPLPSASVNLLTAPYYIGLEMPYPSDLFNSGDYEGTQLFECSPEHGMFVAQDLVSVLVASDELRAGERHLQVGDRVWRRNHVPLQTGVIMYYGETHFDEGPFVGIALDQAGSGTNSGRVHGFKYFKCAKDSGLFLRPEELERIEPWSHSVVKERTNEYMILNDIYLDDDEYSEYDGDEEDGTSSRASSRPASGDDSSSGAVSETVLDAMDPDELYALAGGDAMLTDGASEPLSSGVRLKKSRLSRRGSGAGRSMSMRNVETARSGHLVPPMQRAASSRNRMRRR</sequence>
<dbReference type="Gene3D" id="1.20.120.720">
    <property type="entry name" value="Myosin VI head, motor domain, U50 subdomain"/>
    <property type="match status" value="1"/>
</dbReference>
<dbReference type="InterPro" id="IPR036859">
    <property type="entry name" value="CAP-Gly_dom_sf"/>
</dbReference>
<dbReference type="Gene3D" id="3.40.850.10">
    <property type="entry name" value="Kinesin motor domain"/>
    <property type="match status" value="1"/>
</dbReference>
<dbReference type="RefSeq" id="XP_013754788.1">
    <property type="nucleotide sequence ID" value="XM_013899334.1"/>
</dbReference>
<dbReference type="GeneID" id="25567889"/>
<feature type="compositionally biased region" description="Acidic residues" evidence="8">
    <location>
        <begin position="1414"/>
        <end position="1424"/>
    </location>
</feature>
<dbReference type="GO" id="GO:0016459">
    <property type="term" value="C:myosin complex"/>
    <property type="evidence" value="ECO:0007669"/>
    <property type="project" value="UniProtKB-KW"/>
</dbReference>
<dbReference type="SMART" id="SM00242">
    <property type="entry name" value="MYSc"/>
    <property type="match status" value="1"/>
</dbReference>
<dbReference type="InterPro" id="IPR000938">
    <property type="entry name" value="CAP-Gly_domain"/>
</dbReference>
<evidence type="ECO:0000259" key="9">
    <source>
        <dbReference type="PROSITE" id="PS50245"/>
    </source>
</evidence>
<dbReference type="SUPFAM" id="SSF74924">
    <property type="entry name" value="Cap-Gly domain"/>
    <property type="match status" value="2"/>
</dbReference>
<evidence type="ECO:0000256" key="8">
    <source>
        <dbReference type="SAM" id="MobiDB-lite"/>
    </source>
</evidence>
<dbReference type="PANTHER" id="PTHR13140">
    <property type="entry name" value="MYOSIN"/>
    <property type="match status" value="1"/>
</dbReference>
<proteinExistence type="inferred from homology"/>
<accession>A0A0L0DM87</accession>
<dbReference type="InterPro" id="IPR001609">
    <property type="entry name" value="Myosin_head_motor_dom-like"/>
</dbReference>
<dbReference type="Gene3D" id="2.30.30.190">
    <property type="entry name" value="CAP Gly-rich-like domain"/>
    <property type="match status" value="2"/>
</dbReference>
<feature type="coiled-coil region" evidence="7">
    <location>
        <begin position="1140"/>
        <end position="1214"/>
    </location>
</feature>
<gene>
    <name evidence="11" type="ORF">AMSG_09426</name>
</gene>
<dbReference type="GO" id="GO:0051015">
    <property type="term" value="F:actin filament binding"/>
    <property type="evidence" value="ECO:0007669"/>
    <property type="project" value="TreeGrafter"/>
</dbReference>
<feature type="compositionally biased region" description="Low complexity" evidence="8">
    <location>
        <begin position="1426"/>
        <end position="1444"/>
    </location>
</feature>
<dbReference type="GO" id="GO:0007015">
    <property type="term" value="P:actin filament organization"/>
    <property type="evidence" value="ECO:0007669"/>
    <property type="project" value="TreeGrafter"/>
</dbReference>
<feature type="domain" description="CAP-Gly" evidence="9">
    <location>
        <begin position="1336"/>
        <end position="1379"/>
    </location>
</feature>
<feature type="binding site" evidence="6">
    <location>
        <begin position="177"/>
        <end position="184"/>
    </location>
    <ligand>
        <name>ATP</name>
        <dbReference type="ChEBI" id="CHEBI:30616"/>
    </ligand>
</feature>
<evidence type="ECO:0000256" key="2">
    <source>
        <dbReference type="ARBA" id="ARBA00022840"/>
    </source>
</evidence>
<feature type="coiled-coil region" evidence="7">
    <location>
        <begin position="963"/>
        <end position="997"/>
    </location>
</feature>